<keyword evidence="5" id="KW-0645">Protease</keyword>
<dbReference type="InterPro" id="IPR011096">
    <property type="entry name" value="FTP_domain"/>
</dbReference>
<dbReference type="Proteomes" id="UP001151002">
    <property type="component" value="Unassembled WGS sequence"/>
</dbReference>
<keyword evidence="8" id="KW-0378">Hydrolase</keyword>
<evidence type="ECO:0000256" key="3">
    <source>
        <dbReference type="ARBA" id="ARBA00006006"/>
    </source>
</evidence>
<keyword evidence="6" id="KW-0479">Metal-binding</keyword>
<evidence type="ECO:0000256" key="9">
    <source>
        <dbReference type="ARBA" id="ARBA00022833"/>
    </source>
</evidence>
<dbReference type="Gene3D" id="1.10.390.10">
    <property type="entry name" value="Neutral Protease Domain 2"/>
    <property type="match status" value="1"/>
</dbReference>
<evidence type="ECO:0000256" key="11">
    <source>
        <dbReference type="ARBA" id="ARBA00023145"/>
    </source>
</evidence>
<keyword evidence="9" id="KW-0862">Zinc</keyword>
<evidence type="ECO:0000256" key="2">
    <source>
        <dbReference type="ARBA" id="ARBA00004613"/>
    </source>
</evidence>
<dbReference type="InterPro" id="IPR050371">
    <property type="entry name" value="Fungal_virulence_M36"/>
</dbReference>
<feature type="region of interest" description="Disordered" evidence="12">
    <location>
        <begin position="703"/>
        <end position="724"/>
    </location>
</feature>
<evidence type="ECO:0000256" key="10">
    <source>
        <dbReference type="ARBA" id="ARBA00023049"/>
    </source>
</evidence>
<dbReference type="Gene3D" id="3.10.170.10">
    <property type="match status" value="1"/>
</dbReference>
<protein>
    <submittedName>
        <fullName evidence="14">M36 family metallopeptidase</fullName>
    </submittedName>
</protein>
<proteinExistence type="inferred from homology"/>
<dbReference type="InterPro" id="IPR027268">
    <property type="entry name" value="Peptidase_M4/M1_CTD_sf"/>
</dbReference>
<keyword evidence="10" id="KW-0482">Metalloprotease</keyword>
<sequence length="820" mass="86482">MSREVDLRTPVAEPDEQRLRTLARTVSEALPGEQTARVAALDRMTGNAARVELASGEPEQGNYAARALAHLRSVGPLLGLTPVLPAEFVPDPVVQTTSAGAHTVHLRQQHQGIPVFQAAQAVVFDPSGALASTAGSSVTIDESLIAEPRVRVEDAVLAAARHVARPDPDELGKYDQFQQPFDPPAVDVGDFTPRVSTVLAGAQDRTTVLDPGPFAEPITAGLVWFPLAPGDTRLSWRINVTLPDHVQSYVVVVDAGDATVLYAHQTVLSIAGDVFLIDGGRERERIPFPRALSDYDLASPPGLPDGFPDPWLPGDATTGNNVVAHVGDAEPPVRGGPDGVFAPDPKSAEQRVVNAFALASSAHDFFYLLGFTEAEGNFQRDSLGRGGAGTDPVEARVYPHSVPGTATMLTPVDGTSPVLRLGLVTTTDRHTALDASVVFHEFAHGVTNRLVGGGLDTHALDEPQSAGMGEGWSDYFACVHTGTDVVAAWVVDRPGGIRGHRYDDKHPGHFGRLGIEYREVHEVGEVWCATLMEMTRRLGSPQLALTLVMDALKLSRPNPGFLDMRDAILTALRNLLTGDRRAEAEQAVWAAFARFGMGPGARSLGARLQGIQADFSTPVVGAPEPPAAQAAPATAPIYLVTVLLDADGEVREHHVAQADGREPAQPDGGRQVQYFVETTEPVVAAGPPPGDLSLEILNLTFAPTGSPSTSSPWSSGDDFDDEDEPGRLTATISFALTGAGADQARGAGYIAHVVATSADSLDTRVVATAVGHLPPDSSGGEATLEFAAPPPGRYHLLGGVILTPYEILAVESGPSLRVVS</sequence>
<accession>A0ABT4B2Y0</accession>
<evidence type="ECO:0000256" key="4">
    <source>
        <dbReference type="ARBA" id="ARBA00022525"/>
    </source>
</evidence>
<evidence type="ECO:0000313" key="14">
    <source>
        <dbReference type="EMBL" id="MCY1140861.1"/>
    </source>
</evidence>
<dbReference type="EMBL" id="JAPNTZ010000008">
    <property type="protein sequence ID" value="MCY1140861.1"/>
    <property type="molecule type" value="Genomic_DNA"/>
</dbReference>
<dbReference type="Pfam" id="PF07504">
    <property type="entry name" value="FTP"/>
    <property type="match status" value="1"/>
</dbReference>
<comment type="caution">
    <text evidence="14">The sequence shown here is derived from an EMBL/GenBank/DDBJ whole genome shotgun (WGS) entry which is preliminary data.</text>
</comment>
<evidence type="ECO:0000256" key="12">
    <source>
        <dbReference type="SAM" id="MobiDB-lite"/>
    </source>
</evidence>
<evidence type="ECO:0000313" key="15">
    <source>
        <dbReference type="Proteomes" id="UP001151002"/>
    </source>
</evidence>
<evidence type="ECO:0000256" key="5">
    <source>
        <dbReference type="ARBA" id="ARBA00022670"/>
    </source>
</evidence>
<comment type="cofactor">
    <cofactor evidence="1">
        <name>Zn(2+)</name>
        <dbReference type="ChEBI" id="CHEBI:29105"/>
    </cofactor>
</comment>
<comment type="subcellular location">
    <subcellularLocation>
        <location evidence="2">Secreted</location>
    </subcellularLocation>
</comment>
<evidence type="ECO:0000256" key="6">
    <source>
        <dbReference type="ARBA" id="ARBA00022723"/>
    </source>
</evidence>
<keyword evidence="4" id="KW-0964">Secreted</keyword>
<feature type="domain" description="FTP" evidence="13">
    <location>
        <begin position="95"/>
        <end position="136"/>
    </location>
</feature>
<dbReference type="InterPro" id="IPR001842">
    <property type="entry name" value="Peptidase_M36"/>
</dbReference>
<evidence type="ECO:0000259" key="13">
    <source>
        <dbReference type="Pfam" id="PF07504"/>
    </source>
</evidence>
<keyword evidence="7" id="KW-0732">Signal</keyword>
<evidence type="ECO:0000256" key="7">
    <source>
        <dbReference type="ARBA" id="ARBA00022729"/>
    </source>
</evidence>
<evidence type="ECO:0000256" key="8">
    <source>
        <dbReference type="ARBA" id="ARBA00022801"/>
    </source>
</evidence>
<evidence type="ECO:0000256" key="1">
    <source>
        <dbReference type="ARBA" id="ARBA00001947"/>
    </source>
</evidence>
<dbReference type="RefSeq" id="WP_267565199.1">
    <property type="nucleotide sequence ID" value="NZ_JAPNTZ010000008.1"/>
</dbReference>
<dbReference type="PANTHER" id="PTHR33478">
    <property type="entry name" value="EXTRACELLULAR METALLOPROTEINASE MEP"/>
    <property type="match status" value="1"/>
</dbReference>
<keyword evidence="11" id="KW-0865">Zymogen</keyword>
<organism evidence="14 15">
    <name type="scientific">Paractinoplanes pyxinae</name>
    <dbReference type="NCBI Taxonomy" id="2997416"/>
    <lineage>
        <taxon>Bacteria</taxon>
        <taxon>Bacillati</taxon>
        <taxon>Actinomycetota</taxon>
        <taxon>Actinomycetes</taxon>
        <taxon>Micromonosporales</taxon>
        <taxon>Micromonosporaceae</taxon>
        <taxon>Paractinoplanes</taxon>
    </lineage>
</organism>
<comment type="similarity">
    <text evidence="3">Belongs to the peptidase M36 family.</text>
</comment>
<dbReference type="PANTHER" id="PTHR33478:SF1">
    <property type="entry name" value="EXTRACELLULAR METALLOPROTEINASE MEP"/>
    <property type="match status" value="1"/>
</dbReference>
<name>A0ABT4B2Y0_9ACTN</name>
<feature type="compositionally biased region" description="Low complexity" evidence="12">
    <location>
        <begin position="703"/>
        <end position="716"/>
    </location>
</feature>
<gene>
    <name evidence="14" type="ORF">OWR29_22920</name>
</gene>
<keyword evidence="15" id="KW-1185">Reference proteome</keyword>
<reference evidence="14" key="1">
    <citation type="submission" date="2022-11" db="EMBL/GenBank/DDBJ databases">
        <authorList>
            <person name="Somphong A."/>
            <person name="Phongsopitanun W."/>
        </authorList>
    </citation>
    <scope>NUCLEOTIDE SEQUENCE</scope>
    <source>
        <strain evidence="14">Pm04-4</strain>
    </source>
</reference>
<dbReference type="SUPFAM" id="SSF55486">
    <property type="entry name" value="Metalloproteases ('zincins'), catalytic domain"/>
    <property type="match status" value="1"/>
</dbReference>
<dbReference type="Pfam" id="PF02128">
    <property type="entry name" value="Peptidase_M36"/>
    <property type="match status" value="1"/>
</dbReference>